<dbReference type="PANTHER" id="PTHR11963">
    <property type="entry name" value="LEUCINE AMINOPEPTIDASE-RELATED"/>
    <property type="match status" value="1"/>
</dbReference>
<organism evidence="6 7">
    <name type="scientific">Stegodyphus mimosarum</name>
    <name type="common">African social velvet spider</name>
    <dbReference type="NCBI Taxonomy" id="407821"/>
    <lineage>
        <taxon>Eukaryota</taxon>
        <taxon>Metazoa</taxon>
        <taxon>Ecdysozoa</taxon>
        <taxon>Arthropoda</taxon>
        <taxon>Chelicerata</taxon>
        <taxon>Arachnida</taxon>
        <taxon>Araneae</taxon>
        <taxon>Araneomorphae</taxon>
        <taxon>Entelegynae</taxon>
        <taxon>Eresoidea</taxon>
        <taxon>Eresidae</taxon>
        <taxon>Stegodyphus</taxon>
    </lineage>
</organism>
<evidence type="ECO:0000256" key="4">
    <source>
        <dbReference type="ARBA" id="ARBA00022801"/>
    </source>
</evidence>
<sequence length="447" mass="48855">MLKDLKIDGDYSCLSVVDLGSENGKEDKLECLDMRSENIRCAIADGVKSLRACSQFEDIYLDACDSPQSVAEAAALTLYSYDELKQKSSRKPKSQLHLYKSSSVLEESLMLFKRGLLFAESQNFARTLTETPANFMTPTIFSKTVAEKFKDTSVEVIIRDEDWIKSKKMGAFLSVTKGSDEPPKFLEIHYNGQPDYNKSIALVGKGITFDSGGISLKPSSNMDKMRGDMGGAACVAAAIWAASALDLKVNLKGFIPLCENLPSGKASKPGDVAYAMNGKSIQIDNTDAEGRLILADGLCYAQTFKPEVVVDLATLTGAIIVALHSAATGVFSNDEYLWNILNKAGYTTGDRVWRMPLFKHFTKLVTKCQLADLNNISTSGPYGGSCLAAAFLQEFIEKDMKWLHLDIAGVMENKDEVPYLCSGMSGRPTRTLVQFLGSLADSFADKK</sequence>
<feature type="non-terminal residue" evidence="6">
    <location>
        <position position="447"/>
    </location>
</feature>
<protein>
    <submittedName>
        <fullName evidence="6">Cytosol aminopeptidase</fullName>
    </submittedName>
</protein>
<dbReference type="InterPro" id="IPR011356">
    <property type="entry name" value="Leucine_aapep/pepB"/>
</dbReference>
<evidence type="ECO:0000313" key="6">
    <source>
        <dbReference type="EMBL" id="KFM65153.1"/>
    </source>
</evidence>
<keyword evidence="7" id="KW-1185">Reference proteome</keyword>
<keyword evidence="3" id="KW-0645">Protease</keyword>
<dbReference type="PANTHER" id="PTHR11963:SF23">
    <property type="entry name" value="CYTOSOL AMINOPEPTIDASE"/>
    <property type="match status" value="1"/>
</dbReference>
<dbReference type="InterPro" id="IPR043472">
    <property type="entry name" value="Macro_dom-like"/>
</dbReference>
<evidence type="ECO:0000256" key="3">
    <source>
        <dbReference type="ARBA" id="ARBA00022670"/>
    </source>
</evidence>
<gene>
    <name evidence="6" type="ORF">X975_08249</name>
</gene>
<dbReference type="CDD" id="cd00433">
    <property type="entry name" value="Peptidase_M17"/>
    <property type="match status" value="1"/>
</dbReference>
<proteinExistence type="inferred from homology"/>
<evidence type="ECO:0000256" key="2">
    <source>
        <dbReference type="ARBA" id="ARBA00022438"/>
    </source>
</evidence>
<dbReference type="SUPFAM" id="SSF53187">
    <property type="entry name" value="Zn-dependent exopeptidases"/>
    <property type="match status" value="1"/>
</dbReference>
<keyword evidence="2 6" id="KW-0031">Aminopeptidase</keyword>
<dbReference type="InterPro" id="IPR000819">
    <property type="entry name" value="Peptidase_M17_C"/>
</dbReference>
<dbReference type="Proteomes" id="UP000054359">
    <property type="component" value="Unassembled WGS sequence"/>
</dbReference>
<dbReference type="Gene3D" id="3.40.220.10">
    <property type="entry name" value="Leucine Aminopeptidase, subunit E, domain 1"/>
    <property type="match status" value="1"/>
</dbReference>
<keyword evidence="4" id="KW-0378">Hydrolase</keyword>
<dbReference type="PRINTS" id="PR00481">
    <property type="entry name" value="LAMNOPPTDASE"/>
</dbReference>
<evidence type="ECO:0000259" key="5">
    <source>
        <dbReference type="PROSITE" id="PS00631"/>
    </source>
</evidence>
<name>A0A087TJ64_STEMI</name>
<dbReference type="STRING" id="407821.A0A087TJ64"/>
<dbReference type="OMA" id="WPMPLPE"/>
<dbReference type="Gene3D" id="3.40.630.10">
    <property type="entry name" value="Zn peptidases"/>
    <property type="match status" value="1"/>
</dbReference>
<evidence type="ECO:0000313" key="7">
    <source>
        <dbReference type="Proteomes" id="UP000054359"/>
    </source>
</evidence>
<dbReference type="GO" id="GO:0070006">
    <property type="term" value="F:metalloaminopeptidase activity"/>
    <property type="evidence" value="ECO:0007669"/>
    <property type="project" value="InterPro"/>
</dbReference>
<dbReference type="GO" id="GO:0030145">
    <property type="term" value="F:manganese ion binding"/>
    <property type="evidence" value="ECO:0007669"/>
    <property type="project" value="InterPro"/>
</dbReference>
<dbReference type="PROSITE" id="PS00631">
    <property type="entry name" value="CYTOSOL_AP"/>
    <property type="match status" value="1"/>
</dbReference>
<dbReference type="Pfam" id="PF00883">
    <property type="entry name" value="Peptidase_M17"/>
    <property type="match status" value="1"/>
</dbReference>
<dbReference type="GO" id="GO:0006508">
    <property type="term" value="P:proteolysis"/>
    <property type="evidence" value="ECO:0007669"/>
    <property type="project" value="UniProtKB-KW"/>
</dbReference>
<evidence type="ECO:0000256" key="1">
    <source>
        <dbReference type="ARBA" id="ARBA00009528"/>
    </source>
</evidence>
<accession>A0A087TJ64</accession>
<dbReference type="OrthoDB" id="412814at2759"/>
<comment type="similarity">
    <text evidence="1">Belongs to the peptidase M17 family.</text>
</comment>
<feature type="domain" description="Cytosol aminopeptidase" evidence="5">
    <location>
        <begin position="285"/>
        <end position="292"/>
    </location>
</feature>
<reference evidence="6 7" key="1">
    <citation type="submission" date="2013-11" db="EMBL/GenBank/DDBJ databases">
        <title>Genome sequencing of Stegodyphus mimosarum.</title>
        <authorList>
            <person name="Bechsgaard J."/>
        </authorList>
    </citation>
    <scope>NUCLEOTIDE SEQUENCE [LARGE SCALE GENOMIC DNA]</scope>
</reference>
<dbReference type="AlphaFoldDB" id="A0A087TJ64"/>
<dbReference type="SUPFAM" id="SSF52949">
    <property type="entry name" value="Macro domain-like"/>
    <property type="match status" value="1"/>
</dbReference>
<dbReference type="EMBL" id="KK115450">
    <property type="protein sequence ID" value="KFM65153.1"/>
    <property type="molecule type" value="Genomic_DNA"/>
</dbReference>
<dbReference type="GO" id="GO:0005737">
    <property type="term" value="C:cytoplasm"/>
    <property type="evidence" value="ECO:0007669"/>
    <property type="project" value="InterPro"/>
</dbReference>